<evidence type="ECO:0000256" key="1">
    <source>
        <dbReference type="SAM" id="Coils"/>
    </source>
</evidence>
<reference evidence="3 4" key="1">
    <citation type="submission" date="2018-11" db="EMBL/GenBank/DDBJ databases">
        <authorList>
            <consortium name="Pathogen Informatics"/>
        </authorList>
    </citation>
    <scope>NUCLEOTIDE SEQUENCE [LARGE SCALE GENOMIC DNA]</scope>
</reference>
<reference evidence="5" key="2">
    <citation type="submission" date="2019-09" db="UniProtKB">
        <authorList>
            <consortium name="WormBaseParasite"/>
        </authorList>
    </citation>
    <scope>IDENTIFICATION</scope>
</reference>
<dbReference type="Proteomes" id="UP000050761">
    <property type="component" value="Unassembled WGS sequence"/>
</dbReference>
<sequence>MATVDVKNDYGYTDVAVADHYTSNVYCAVIDDDDDDIICLDGDDYPVMDSTPAKIIRLHLSEDCVNPACAAVRAETSKLQKKLTFLEDFSIKLRQVYHSQSEEIAKLNEESAKQRRKISQMEGVIERQGAALREFQNKFNNLQGGGMGRPLSVKQPYQSVQRIINGSSASAGRPVNNKTSMELPGLTQRTPNFLSNGVTPLYTPNVRKYVRKTPLSSYGPSTAGFQSQPPKLSPQRPPMSPAAAASPIVDSPKCSRLKLSMPFVPESAMIEYFAPVTVKVKDPKILAAL</sequence>
<proteinExistence type="predicted"/>
<name>A0A183GI90_HELPZ</name>
<feature type="compositionally biased region" description="Polar residues" evidence="2">
    <location>
        <begin position="217"/>
        <end position="230"/>
    </location>
</feature>
<evidence type="ECO:0000313" key="5">
    <source>
        <dbReference type="WBParaSite" id="HPBE_0002233601-mRNA-1"/>
    </source>
</evidence>
<accession>A0A3P8BWB6</accession>
<keyword evidence="4" id="KW-1185">Reference proteome</keyword>
<evidence type="ECO:0000313" key="3">
    <source>
        <dbReference type="EMBL" id="VDP31947.1"/>
    </source>
</evidence>
<accession>A0A183GI90</accession>
<gene>
    <name evidence="3" type="ORF">HPBE_LOCUS22335</name>
</gene>
<feature type="compositionally biased region" description="Pro residues" evidence="2">
    <location>
        <begin position="231"/>
        <end position="240"/>
    </location>
</feature>
<evidence type="ECO:0000256" key="2">
    <source>
        <dbReference type="SAM" id="MobiDB-lite"/>
    </source>
</evidence>
<dbReference type="OrthoDB" id="5861800at2759"/>
<organism evidence="4 5">
    <name type="scientific">Heligmosomoides polygyrus</name>
    <name type="common">Parasitic roundworm</name>
    <dbReference type="NCBI Taxonomy" id="6339"/>
    <lineage>
        <taxon>Eukaryota</taxon>
        <taxon>Metazoa</taxon>
        <taxon>Ecdysozoa</taxon>
        <taxon>Nematoda</taxon>
        <taxon>Chromadorea</taxon>
        <taxon>Rhabditida</taxon>
        <taxon>Rhabditina</taxon>
        <taxon>Rhabditomorpha</taxon>
        <taxon>Strongyloidea</taxon>
        <taxon>Heligmosomidae</taxon>
        <taxon>Heligmosomoides</taxon>
    </lineage>
</organism>
<protein>
    <submittedName>
        <fullName evidence="5">SGF29 C-terminal domain-containing protein</fullName>
    </submittedName>
</protein>
<feature type="coiled-coil region" evidence="1">
    <location>
        <begin position="97"/>
        <end position="124"/>
    </location>
</feature>
<dbReference type="EMBL" id="UZAH01033892">
    <property type="protein sequence ID" value="VDP31947.1"/>
    <property type="molecule type" value="Genomic_DNA"/>
</dbReference>
<keyword evidence="1" id="KW-0175">Coiled coil</keyword>
<dbReference type="WBParaSite" id="HPBE_0002233601-mRNA-1">
    <property type="protein sequence ID" value="HPBE_0002233601-mRNA-1"/>
    <property type="gene ID" value="HPBE_0002233601"/>
</dbReference>
<feature type="region of interest" description="Disordered" evidence="2">
    <location>
        <begin position="217"/>
        <end position="247"/>
    </location>
</feature>
<evidence type="ECO:0000313" key="4">
    <source>
        <dbReference type="Proteomes" id="UP000050761"/>
    </source>
</evidence>
<dbReference type="AlphaFoldDB" id="A0A183GI90"/>